<protein>
    <recommendedName>
        <fullName evidence="1">UPF1 domain-containing protein</fullName>
    </recommendedName>
</protein>
<sequence length="54" mass="5957">MPKIREANPAAIFTLFSYESSFMRVAVGDEVILRYHGLSHAGWESGGVKTITQS</sequence>
<accession>G3BDF4</accession>
<evidence type="ECO:0000259" key="1">
    <source>
        <dbReference type="Pfam" id="PF18141"/>
    </source>
</evidence>
<dbReference type="InterPro" id="IPR040812">
    <property type="entry name" value="UPF1_1B_dom"/>
</dbReference>
<dbReference type="Gene3D" id="2.40.30.230">
    <property type="match status" value="1"/>
</dbReference>
<evidence type="ECO:0000313" key="3">
    <source>
        <dbReference type="Proteomes" id="UP000000707"/>
    </source>
</evidence>
<dbReference type="Proteomes" id="UP000000707">
    <property type="component" value="Unassembled WGS sequence"/>
</dbReference>
<proteinExistence type="predicted"/>
<dbReference type="OrthoDB" id="5043642at2759"/>
<dbReference type="AlphaFoldDB" id="G3BDF4"/>
<reference evidence="2 3" key="1">
    <citation type="journal article" date="2011" name="Proc. Natl. Acad. Sci. U.S.A.">
        <title>Comparative genomics of xylose-fermenting fungi for enhanced biofuel production.</title>
        <authorList>
            <person name="Wohlbach D.J."/>
            <person name="Kuo A."/>
            <person name="Sato T.K."/>
            <person name="Potts K.M."/>
            <person name="Salamov A.A."/>
            <person name="LaButti K.M."/>
            <person name="Sun H."/>
            <person name="Clum A."/>
            <person name="Pangilinan J.L."/>
            <person name="Lindquist E.A."/>
            <person name="Lucas S."/>
            <person name="Lapidus A."/>
            <person name="Jin M."/>
            <person name="Gunawan C."/>
            <person name="Balan V."/>
            <person name="Dale B.E."/>
            <person name="Jeffries T.W."/>
            <person name="Zinkel R."/>
            <person name="Barry K.W."/>
            <person name="Grigoriev I.V."/>
            <person name="Gasch A.P."/>
        </authorList>
    </citation>
    <scope>NUCLEOTIDE SEQUENCE [LARGE SCALE GENOMIC DNA]</scope>
    <source>
        <strain evidence="3">ATCC 10573 / BCRC 21748 / CBS 615 / JCM 9827 / NBRC 10315 / NRRL Y-1498 / VKM Y-70</strain>
    </source>
</reference>
<dbReference type="EMBL" id="GL996528">
    <property type="protein sequence ID" value="EGV60945.1"/>
    <property type="molecule type" value="Genomic_DNA"/>
</dbReference>
<evidence type="ECO:0000313" key="2">
    <source>
        <dbReference type="EMBL" id="EGV60945.1"/>
    </source>
</evidence>
<organism evidence="3">
    <name type="scientific">Candida tenuis (strain ATCC 10573 / BCRC 21748 / CBS 615 / JCM 9827 / NBRC 10315 / NRRL Y-1498 / VKM Y-70)</name>
    <name type="common">Yeast</name>
    <name type="synonym">Yamadazyma tenuis</name>
    <dbReference type="NCBI Taxonomy" id="590646"/>
    <lineage>
        <taxon>Eukaryota</taxon>
        <taxon>Fungi</taxon>
        <taxon>Dikarya</taxon>
        <taxon>Ascomycota</taxon>
        <taxon>Saccharomycotina</taxon>
        <taxon>Pichiomycetes</taxon>
        <taxon>Debaryomycetaceae</taxon>
        <taxon>Yamadazyma</taxon>
    </lineage>
</organism>
<gene>
    <name evidence="2" type="ORF">CANTEDRAFT_117011</name>
</gene>
<dbReference type="HOGENOM" id="CLU_3050137_0_0_1"/>
<dbReference type="Pfam" id="PF18141">
    <property type="entry name" value="UPF1_1B_dom"/>
    <property type="match status" value="1"/>
</dbReference>
<keyword evidence="3" id="KW-1185">Reference proteome</keyword>
<name>G3BDF4_CANTC</name>
<feature type="domain" description="UPF1" evidence="1">
    <location>
        <begin position="10"/>
        <end position="52"/>
    </location>
</feature>